<proteinExistence type="predicted"/>
<reference evidence="4" key="1">
    <citation type="submission" date="2024-05" db="EMBL/GenBank/DDBJ databases">
        <title>Planctomycetes of the genus Singulisphaera possess chitinolytic capabilities.</title>
        <authorList>
            <person name="Ivanova A."/>
        </authorList>
    </citation>
    <scope>NUCLEOTIDE SEQUENCE</scope>
    <source>
        <strain evidence="4">Ch08T</strain>
    </source>
</reference>
<protein>
    <submittedName>
        <fullName evidence="4">VWA domain-containing protein</fullName>
    </submittedName>
</protein>
<dbReference type="CDD" id="cd00198">
    <property type="entry name" value="vWFA"/>
    <property type="match status" value="1"/>
</dbReference>
<feature type="chain" id="PRO_5043504232" evidence="2">
    <location>
        <begin position="26"/>
        <end position="245"/>
    </location>
</feature>
<dbReference type="AlphaFoldDB" id="A0AAU7CS47"/>
<feature type="domain" description="VWFA" evidence="3">
    <location>
        <begin position="94"/>
        <end position="237"/>
    </location>
</feature>
<name>A0AAU7CS47_9BACT</name>
<dbReference type="Gene3D" id="3.40.50.410">
    <property type="entry name" value="von Willebrand factor, type A domain"/>
    <property type="match status" value="1"/>
</dbReference>
<accession>A0AAU7CS47</accession>
<evidence type="ECO:0000256" key="1">
    <source>
        <dbReference type="SAM" id="MobiDB-lite"/>
    </source>
</evidence>
<sequence length="245" mass="27089">MIRRTCCLTAIVLTLALAGSTADVAAANPKSKARDVEAKILPANAPGSKTSSEFLRKPGEDRYDPNANDWRDVPPWKQTSFFGIRAKGQLFIYVVDCSGSMIDEDRLIRAKRELRRSVLGLQHPQRFKVVFYNDQVVPMPGDLPRSADLASKSQMVEWLRLIEPDGETDPRGAMSLALALRPDAVFLLSDGEFPDGTIEAIASKNRRKIPIHCVDLSSGTGGDQLQRIARESGGQYRWRPQVDGP</sequence>
<dbReference type="EMBL" id="CP155447">
    <property type="protein sequence ID" value="XBH08031.1"/>
    <property type="molecule type" value="Genomic_DNA"/>
</dbReference>
<feature type="compositionally biased region" description="Basic and acidic residues" evidence="1">
    <location>
        <begin position="54"/>
        <end position="69"/>
    </location>
</feature>
<keyword evidence="2" id="KW-0732">Signal</keyword>
<evidence type="ECO:0000259" key="3">
    <source>
        <dbReference type="Pfam" id="PF13768"/>
    </source>
</evidence>
<feature type="signal peptide" evidence="2">
    <location>
        <begin position="1"/>
        <end position="25"/>
    </location>
</feature>
<feature type="region of interest" description="Disordered" evidence="1">
    <location>
        <begin position="43"/>
        <end position="69"/>
    </location>
</feature>
<evidence type="ECO:0000313" key="4">
    <source>
        <dbReference type="EMBL" id="XBH08031.1"/>
    </source>
</evidence>
<dbReference type="InterPro" id="IPR036465">
    <property type="entry name" value="vWFA_dom_sf"/>
</dbReference>
<dbReference type="InterPro" id="IPR002035">
    <property type="entry name" value="VWF_A"/>
</dbReference>
<dbReference type="Pfam" id="PF13768">
    <property type="entry name" value="VWA_3"/>
    <property type="match status" value="1"/>
</dbReference>
<gene>
    <name evidence="4" type="ORF">V5E97_18940</name>
</gene>
<evidence type="ECO:0000256" key="2">
    <source>
        <dbReference type="SAM" id="SignalP"/>
    </source>
</evidence>
<dbReference type="RefSeq" id="WP_406700868.1">
    <property type="nucleotide sequence ID" value="NZ_CP155447.1"/>
</dbReference>
<dbReference type="SUPFAM" id="SSF53300">
    <property type="entry name" value="vWA-like"/>
    <property type="match status" value="1"/>
</dbReference>
<organism evidence="4">
    <name type="scientific">Singulisphaera sp. Ch08</name>
    <dbReference type="NCBI Taxonomy" id="3120278"/>
    <lineage>
        <taxon>Bacteria</taxon>
        <taxon>Pseudomonadati</taxon>
        <taxon>Planctomycetota</taxon>
        <taxon>Planctomycetia</taxon>
        <taxon>Isosphaerales</taxon>
        <taxon>Isosphaeraceae</taxon>
        <taxon>Singulisphaera</taxon>
    </lineage>
</organism>